<dbReference type="KEGG" id="hco:LOKO_02734"/>
<gene>
    <name evidence="1" type="ORF">LOKO_02734</name>
</gene>
<dbReference type="EMBL" id="CP014226">
    <property type="protein sequence ID" value="AMD01787.1"/>
    <property type="molecule type" value="Genomic_DNA"/>
</dbReference>
<dbReference type="Pfam" id="PF05930">
    <property type="entry name" value="Phage_AlpA"/>
    <property type="match status" value="1"/>
</dbReference>
<accession>A0A125R0E1</accession>
<dbReference type="Gene3D" id="1.10.238.160">
    <property type="match status" value="1"/>
</dbReference>
<dbReference type="RefSeq" id="WP_066450379.1">
    <property type="nucleotide sequence ID" value="NZ_CP014226.1"/>
</dbReference>
<dbReference type="PANTHER" id="PTHR36154:SF1">
    <property type="entry name" value="DNA-BINDING TRANSCRIPTIONAL ACTIVATOR ALPA"/>
    <property type="match status" value="1"/>
</dbReference>
<reference evidence="1 2" key="2">
    <citation type="submission" date="2016-02" db="EMBL/GenBank/DDBJ databases">
        <authorList>
            <person name="Wen L."/>
            <person name="He K."/>
            <person name="Yang H."/>
        </authorList>
    </citation>
    <scope>NUCLEOTIDE SEQUENCE [LARGE SCALE GENOMIC DNA]</scope>
    <source>
        <strain evidence="1 2">AGD 8-3</strain>
    </source>
</reference>
<dbReference type="PANTHER" id="PTHR36154">
    <property type="entry name" value="DNA-BINDING TRANSCRIPTIONAL ACTIVATOR ALPA"/>
    <property type="match status" value="1"/>
</dbReference>
<protein>
    <submittedName>
        <fullName evidence="1">Prophage CP4-57 regulatory protein (AlpA)</fullName>
    </submittedName>
</protein>
<dbReference type="InterPro" id="IPR052931">
    <property type="entry name" value="Prophage_regulatory_activator"/>
</dbReference>
<dbReference type="STRING" id="507626.LOKO_02734"/>
<dbReference type="OrthoDB" id="8455288at2"/>
<evidence type="ECO:0000313" key="2">
    <source>
        <dbReference type="Proteomes" id="UP000063387"/>
    </source>
</evidence>
<keyword evidence="2" id="KW-1185">Reference proteome</keyword>
<evidence type="ECO:0000313" key="1">
    <source>
        <dbReference type="EMBL" id="AMD01787.1"/>
    </source>
</evidence>
<dbReference type="InterPro" id="IPR010260">
    <property type="entry name" value="AlpA"/>
</dbReference>
<sequence length="61" mass="7090">MRLIRRPEVLQRCGFSNSTMHRLIKAEEFPSPVPLGIRAVAWVEEDVDAWIRERIDGPDDD</sequence>
<dbReference type="AlphaFoldDB" id="A0A125R0E1"/>
<reference evidence="1 2" key="1">
    <citation type="journal article" date="2016" name="Genome Announc.">
        <title>Draft Genome Sequence of 'Halomonas chromatireducens' Strain AGD 8-3, a Haloalkaliphilic Chromate- and Selenite-Reducing Gammaproteobacterium.</title>
        <authorList>
            <person name="Sharko F.S."/>
            <person name="Shapovalova A.A."/>
            <person name="Tsygankova S.V."/>
            <person name="Komova A.V."/>
            <person name="Boulygina E.S."/>
            <person name="Teslyuk A.B."/>
            <person name="Gotovtsev P.M."/>
            <person name="Namsaraev Z.B."/>
            <person name="Khijniak T.V."/>
            <person name="Nedoluzhko A.V."/>
            <person name="Vasilov R.G."/>
        </authorList>
    </citation>
    <scope>NUCLEOTIDE SEQUENCE [LARGE SCALE GENOMIC DNA]</scope>
    <source>
        <strain evidence="1 2">AGD 8-3</strain>
    </source>
</reference>
<organism evidence="1 2">
    <name type="scientific">Halomonas chromatireducens</name>
    <dbReference type="NCBI Taxonomy" id="507626"/>
    <lineage>
        <taxon>Bacteria</taxon>
        <taxon>Pseudomonadati</taxon>
        <taxon>Pseudomonadota</taxon>
        <taxon>Gammaproteobacteria</taxon>
        <taxon>Oceanospirillales</taxon>
        <taxon>Halomonadaceae</taxon>
        <taxon>Halomonas</taxon>
    </lineage>
</organism>
<dbReference type="Proteomes" id="UP000063387">
    <property type="component" value="Chromosome"/>
</dbReference>
<proteinExistence type="predicted"/>
<dbReference type="PATRIC" id="fig|507626.3.peg.2729"/>
<name>A0A125R0E1_9GAMM</name>